<dbReference type="InterPro" id="IPR000719">
    <property type="entry name" value="Prot_kinase_dom"/>
</dbReference>
<evidence type="ECO:0000256" key="4">
    <source>
        <dbReference type="ARBA" id="ARBA00022840"/>
    </source>
</evidence>
<dbReference type="PROSITE" id="PS00108">
    <property type="entry name" value="PROTEIN_KINASE_ST"/>
    <property type="match status" value="1"/>
</dbReference>
<dbReference type="SMART" id="SM00220">
    <property type="entry name" value="S_TKc"/>
    <property type="match status" value="1"/>
</dbReference>
<feature type="compositionally biased region" description="Low complexity" evidence="5">
    <location>
        <begin position="363"/>
        <end position="383"/>
    </location>
</feature>
<keyword evidence="8" id="KW-1185">Reference proteome</keyword>
<evidence type="ECO:0000313" key="7">
    <source>
        <dbReference type="EMBL" id="WXB15092.1"/>
    </source>
</evidence>
<proteinExistence type="predicted"/>
<sequence>MSEVAPGVMVTENVQLERRIAQGGMGSVWLARHVGLDMPVAVKFMSGSAYMRTPHAAERFMREARTAARIHHPNVVQILDFGCSPLAHGAPYIVMEYLEGQDLARYIAEKGTLPPDEVAAIVQTVARVLEKAHELGIVHRDIKPENVFLQGTDRIVKVLDFGVARDEKETSCRTTDEGEVVGTPYFMSPERFINPREVGWRVDCWALAVLAYEALVGRMPFRGDTPAAIYLAATQGHYEAPCHVRPELPQAVDRWFRTAFAVDPTRRFSSARSMAKAFVRAVCDEPAESAPVPVPAKLSERLITAQRRWDRRGAALSIGFISAVLGAAVMLARSPVDVSGGETALASTMTTGATAPAGETAAEGALAAEPVAREAVPAPAARPVEAERRKIAAPSRGTRRTSATPIDDPARRDARHPARGGAPSLFFVR</sequence>
<dbReference type="Gene3D" id="3.30.200.20">
    <property type="entry name" value="Phosphorylase Kinase, domain 1"/>
    <property type="match status" value="1"/>
</dbReference>
<dbReference type="PANTHER" id="PTHR43289">
    <property type="entry name" value="MITOGEN-ACTIVATED PROTEIN KINASE KINASE KINASE 20-RELATED"/>
    <property type="match status" value="1"/>
</dbReference>
<dbReference type="Pfam" id="PF00069">
    <property type="entry name" value="Pkinase"/>
    <property type="match status" value="1"/>
</dbReference>
<dbReference type="CDD" id="cd14014">
    <property type="entry name" value="STKc_PknB_like"/>
    <property type="match status" value="1"/>
</dbReference>
<gene>
    <name evidence="7" type="ORF">LZC94_45650</name>
</gene>
<name>A0ABZ2LWH6_9BACT</name>
<reference evidence="7 8" key="1">
    <citation type="submission" date="2021-12" db="EMBL/GenBank/DDBJ databases">
        <title>Discovery of the Pendulisporaceae a myxobacterial family with distinct sporulation behavior and unique specialized metabolism.</title>
        <authorList>
            <person name="Garcia R."/>
            <person name="Popoff A."/>
            <person name="Bader C.D."/>
            <person name="Loehr J."/>
            <person name="Walesch S."/>
            <person name="Walt C."/>
            <person name="Boldt J."/>
            <person name="Bunk B."/>
            <person name="Haeckl F.J.F.P.J."/>
            <person name="Gunesch A.P."/>
            <person name="Birkelbach J."/>
            <person name="Nuebel U."/>
            <person name="Pietschmann T."/>
            <person name="Bach T."/>
            <person name="Mueller R."/>
        </authorList>
    </citation>
    <scope>NUCLEOTIDE SEQUENCE [LARGE SCALE GENOMIC DNA]</scope>
    <source>
        <strain evidence="7 8">MSr11954</strain>
    </source>
</reference>
<accession>A0ABZ2LWH6</accession>
<dbReference type="PROSITE" id="PS50011">
    <property type="entry name" value="PROTEIN_KINASE_DOM"/>
    <property type="match status" value="1"/>
</dbReference>
<evidence type="ECO:0000256" key="5">
    <source>
        <dbReference type="SAM" id="MobiDB-lite"/>
    </source>
</evidence>
<dbReference type="InterPro" id="IPR011009">
    <property type="entry name" value="Kinase-like_dom_sf"/>
</dbReference>
<organism evidence="7 8">
    <name type="scientific">Pendulispora albinea</name>
    <dbReference type="NCBI Taxonomy" id="2741071"/>
    <lineage>
        <taxon>Bacteria</taxon>
        <taxon>Pseudomonadati</taxon>
        <taxon>Myxococcota</taxon>
        <taxon>Myxococcia</taxon>
        <taxon>Myxococcales</taxon>
        <taxon>Sorangiineae</taxon>
        <taxon>Pendulisporaceae</taxon>
        <taxon>Pendulispora</taxon>
    </lineage>
</organism>
<protein>
    <submittedName>
        <fullName evidence="7">Protein kinase</fullName>
    </submittedName>
</protein>
<keyword evidence="3 7" id="KW-0418">Kinase</keyword>
<dbReference type="Gene3D" id="1.10.510.10">
    <property type="entry name" value="Transferase(Phosphotransferase) domain 1"/>
    <property type="match status" value="1"/>
</dbReference>
<dbReference type="RefSeq" id="WP_394824717.1">
    <property type="nucleotide sequence ID" value="NZ_CP089984.1"/>
</dbReference>
<dbReference type="EMBL" id="CP089984">
    <property type="protein sequence ID" value="WXB15092.1"/>
    <property type="molecule type" value="Genomic_DNA"/>
</dbReference>
<evidence type="ECO:0000259" key="6">
    <source>
        <dbReference type="PROSITE" id="PS50011"/>
    </source>
</evidence>
<feature type="domain" description="Protein kinase" evidence="6">
    <location>
        <begin position="14"/>
        <end position="279"/>
    </location>
</feature>
<evidence type="ECO:0000256" key="1">
    <source>
        <dbReference type="ARBA" id="ARBA00022679"/>
    </source>
</evidence>
<dbReference type="Proteomes" id="UP001370348">
    <property type="component" value="Chromosome"/>
</dbReference>
<feature type="region of interest" description="Disordered" evidence="5">
    <location>
        <begin position="363"/>
        <end position="429"/>
    </location>
</feature>
<evidence type="ECO:0000256" key="3">
    <source>
        <dbReference type="ARBA" id="ARBA00022777"/>
    </source>
</evidence>
<dbReference type="GO" id="GO:0016301">
    <property type="term" value="F:kinase activity"/>
    <property type="evidence" value="ECO:0007669"/>
    <property type="project" value="UniProtKB-KW"/>
</dbReference>
<evidence type="ECO:0000313" key="8">
    <source>
        <dbReference type="Proteomes" id="UP001370348"/>
    </source>
</evidence>
<keyword evidence="1" id="KW-0808">Transferase</keyword>
<keyword evidence="2" id="KW-0547">Nucleotide-binding</keyword>
<dbReference type="InterPro" id="IPR008271">
    <property type="entry name" value="Ser/Thr_kinase_AS"/>
</dbReference>
<keyword evidence="4" id="KW-0067">ATP-binding</keyword>
<dbReference type="PANTHER" id="PTHR43289:SF6">
    <property type="entry name" value="SERINE_THREONINE-PROTEIN KINASE NEKL-3"/>
    <property type="match status" value="1"/>
</dbReference>
<dbReference type="SUPFAM" id="SSF56112">
    <property type="entry name" value="Protein kinase-like (PK-like)"/>
    <property type="match status" value="1"/>
</dbReference>
<evidence type="ECO:0000256" key="2">
    <source>
        <dbReference type="ARBA" id="ARBA00022741"/>
    </source>
</evidence>